<protein>
    <submittedName>
        <fullName evidence="2">Uncharacterized protein</fullName>
    </submittedName>
</protein>
<name>W4KBG4_HETIT</name>
<evidence type="ECO:0000313" key="2">
    <source>
        <dbReference type="EMBL" id="ETW82396.1"/>
    </source>
</evidence>
<sequence>MSWCKTRVREPMLFCSQPGLTERGCRRQLGSGTESQRELRIICGRARSKCADVPDNSPQAPITNCLSMGTDVSDDSAHAGTHALNQSVHMSYSCHSSLAPWAFLVSTFHHPTPLLTTVINGGQLDGDLFDKQNRRQTKSFGFKRCKLGMTQVVWDACTV</sequence>
<dbReference type="RefSeq" id="XP_009553012.1">
    <property type="nucleotide sequence ID" value="XM_009554717.1"/>
</dbReference>
<dbReference type="EMBL" id="KI925466">
    <property type="protein sequence ID" value="ETW75616.1"/>
    <property type="molecule type" value="Genomic_DNA"/>
</dbReference>
<reference evidence="2 3" key="1">
    <citation type="journal article" date="2012" name="New Phytol.">
        <title>Insight into trade-off between wood decay and parasitism from the genome of a fungal forest pathogen.</title>
        <authorList>
            <person name="Olson A."/>
            <person name="Aerts A."/>
            <person name="Asiegbu F."/>
            <person name="Belbahri L."/>
            <person name="Bouzid O."/>
            <person name="Broberg A."/>
            <person name="Canback B."/>
            <person name="Coutinho P.M."/>
            <person name="Cullen D."/>
            <person name="Dalman K."/>
            <person name="Deflorio G."/>
            <person name="van Diepen L.T."/>
            <person name="Dunand C."/>
            <person name="Duplessis S."/>
            <person name="Durling M."/>
            <person name="Gonthier P."/>
            <person name="Grimwood J."/>
            <person name="Fossdal C.G."/>
            <person name="Hansson D."/>
            <person name="Henrissat B."/>
            <person name="Hietala A."/>
            <person name="Himmelstrand K."/>
            <person name="Hoffmeister D."/>
            <person name="Hogberg N."/>
            <person name="James T.Y."/>
            <person name="Karlsson M."/>
            <person name="Kohler A."/>
            <person name="Kues U."/>
            <person name="Lee Y.H."/>
            <person name="Lin Y.C."/>
            <person name="Lind M."/>
            <person name="Lindquist E."/>
            <person name="Lombard V."/>
            <person name="Lucas S."/>
            <person name="Lunden K."/>
            <person name="Morin E."/>
            <person name="Murat C."/>
            <person name="Park J."/>
            <person name="Raffaello T."/>
            <person name="Rouze P."/>
            <person name="Salamov A."/>
            <person name="Schmutz J."/>
            <person name="Solheim H."/>
            <person name="Stahlberg J."/>
            <person name="Velez H."/>
            <person name="de Vries R.P."/>
            <person name="Wiebenga A."/>
            <person name="Woodward S."/>
            <person name="Yakovlev I."/>
            <person name="Garbelotto M."/>
            <person name="Martin F."/>
            <person name="Grigoriev I.V."/>
            <person name="Stenlid J."/>
        </authorList>
    </citation>
    <scope>NUCLEOTIDE SEQUENCE [LARGE SCALE GENOMIC DNA]</scope>
    <source>
        <strain evidence="2 3">TC 32-1</strain>
    </source>
</reference>
<organism evidence="2 3">
    <name type="scientific">Heterobasidion irregulare (strain TC 32-1)</name>
    <dbReference type="NCBI Taxonomy" id="747525"/>
    <lineage>
        <taxon>Eukaryota</taxon>
        <taxon>Fungi</taxon>
        <taxon>Dikarya</taxon>
        <taxon>Basidiomycota</taxon>
        <taxon>Agaricomycotina</taxon>
        <taxon>Agaricomycetes</taxon>
        <taxon>Russulales</taxon>
        <taxon>Bondarzewiaceae</taxon>
        <taxon>Heterobasidion</taxon>
        <taxon>Heterobasidion annosum species complex</taxon>
    </lineage>
</organism>
<dbReference type="GeneID" id="20673893"/>
<dbReference type="AlphaFoldDB" id="W4KBG4"/>
<dbReference type="RefSeq" id="XP_009544761.1">
    <property type="nucleotide sequence ID" value="XM_009546466.1"/>
</dbReference>
<accession>W4KBG4</accession>
<dbReference type="KEGG" id="hir:HETIRDRAFT_423263"/>
<evidence type="ECO:0000313" key="1">
    <source>
        <dbReference type="EMBL" id="ETW75616.1"/>
    </source>
</evidence>
<gene>
    <name evidence="2" type="ORF">HETIRDRAFT_165217</name>
    <name evidence="1" type="ORF">HETIRDRAFT_423263</name>
</gene>
<dbReference type="HOGENOM" id="CLU_1660990_0_0_1"/>
<dbReference type="Proteomes" id="UP000030671">
    <property type="component" value="Unassembled WGS sequence"/>
</dbReference>
<dbReference type="KEGG" id="hir:HETIRDRAFT_165217"/>
<dbReference type="GeneID" id="20667969"/>
<keyword evidence="3" id="KW-1185">Reference proteome</keyword>
<dbReference type="EMBL" id="KI925457">
    <property type="protein sequence ID" value="ETW82396.1"/>
    <property type="molecule type" value="Genomic_DNA"/>
</dbReference>
<proteinExistence type="predicted"/>
<evidence type="ECO:0000313" key="3">
    <source>
        <dbReference type="Proteomes" id="UP000030671"/>
    </source>
</evidence>